<organism evidence="2 3">
    <name type="scientific">Saccharothrix yanglingensis</name>
    <dbReference type="NCBI Taxonomy" id="659496"/>
    <lineage>
        <taxon>Bacteria</taxon>
        <taxon>Bacillati</taxon>
        <taxon>Actinomycetota</taxon>
        <taxon>Actinomycetes</taxon>
        <taxon>Pseudonocardiales</taxon>
        <taxon>Pseudonocardiaceae</taxon>
        <taxon>Saccharothrix</taxon>
    </lineage>
</organism>
<comment type="caution">
    <text evidence="2">The sequence shown here is derived from an EMBL/GenBank/DDBJ whole genome shotgun (WGS) entry which is preliminary data.</text>
</comment>
<sequence>MTTPTYDWRTAVDTPIALLPVRLETRFVDTSLLVRIYPDTLHVDTHEPLLTADEVAAGLAFWQTTRANDPPETADQATRERMAGEADRAWHELAGRFGAARAAWVARGTRDGAPAGERRAGTWTRPPLARLLPTRWEIRGHREARPDDSVAAVSWAVTTSPVRRDLAVGPDPRATLTGVPADDRALVDPGMLWMVDFEEAERAGMAVRVTTDVDPDLHRLGLDRLVVVGVDEQRDPWRSATALADLFEAHHYTDGFCVLEPGTPTNDPDGAVSASDPRGSARADHHRRLDASKYQPAPHPRGTVGGDLLGALGVPSGYGGAAARVAGGDRVDHQRDAAAALWSATWGYFLVHVLDGVQVDAVRQARRHFVDHVRPRGHLPVVRVGAQPYGVLPVMGRDAAPRPGDTGVPRVIRDVLTSVARHRVRRVSDRYHWPTIGGEDVRDPATRLVQALAVQPISHTVLGQPVVGPEYLDALNRFVVAWRELFARWQPVVAEQLKALIRGLGLPEGQPHLRGGIGRTFPLPVDLLPASPAAALRELLALDLGQLRDFEPTAGTSLLVLLLRQAALEEVRTALIRVDDGDLRHREAELLDVDPSRPRPTFWQELERPAPSDVGSARTLGEWLVEPWPGNPFNEDWKEFRAAVDRLAGLDRAELGPLVRATLDTAAYRTDAWETSLAARRLAEARAGAASTGALVGGFGWLADVRPARREVAPAPQGEQAPVWRDRANAGYVLAPSLHHATTAAVLRAGYAARGGGVGEPGGGTRPVAVDLSADRVRLVRHLVEGVQAGQPLAALLGYRFERALTTSGGGVAVRAFRALAPFAAQTLGGDGSVTEVREPGTVADGVALEKLYRENAVPWGRGVDPARPDDPSLRLPEVGTPAHEACVAALDEVVAALDALADATLAEGVHQLIGGNAVRAGAALDALTKGDMPPPDLDVVRTPRSAAVQDHRLLFLGSASAAHAAADAAAWTTDVVPAPARPRALASPTLNGWAAALLPDPAEVVVRGRWLSPEGAVVATTDLDLRGLALAPLDVVLMTDEELTRRVLEMFRPRRPAVEGVSELPVLSTGRVPGFGPPTHASVDDLRHAARGVRALLRRARPVRGTDLARDGGLAITADADELGRRATAARTSLAAGLSALRAQLEAPTGAGLAACLDGLARHGVPDAHAEAGSRDADWLARTTARAEVAAAEAQRRLDDEAALVAPPAADGPDAAVRHHTARLRALLGDDFPIVPTWTVVAAGRATLTDLLGHSAELVGPDPLAVDTWLTRLSRVRPGAKALHTALAHADALGTGAASRPLVVGQAPRAAGDRWAALPGPSAGVDRLAVAVHAVRDVDAAAPLVGLVLDEWTERVPAASEVTGLAFNHDAPGARAPQSLLLAMPTAADGRWTTDQVFAAVDQAFHVATTRTVPWGELRDGHFLPATYVPFNSAGATVSTDLTSPTPGATQ</sequence>
<feature type="compositionally biased region" description="Basic and acidic residues" evidence="1">
    <location>
        <begin position="279"/>
        <end position="291"/>
    </location>
</feature>
<dbReference type="RefSeq" id="WP_306750463.1">
    <property type="nucleotide sequence ID" value="NZ_NSDM01000023.1"/>
</dbReference>
<evidence type="ECO:0000256" key="1">
    <source>
        <dbReference type="SAM" id="MobiDB-lite"/>
    </source>
</evidence>
<dbReference type="EMBL" id="NSDM01000023">
    <property type="protein sequence ID" value="MDQ2588800.1"/>
    <property type="molecule type" value="Genomic_DNA"/>
</dbReference>
<name>A0ABU0X9K4_9PSEU</name>
<accession>A0ABU0X9K4</accession>
<reference evidence="2 3" key="1">
    <citation type="submission" date="2017-06" db="EMBL/GenBank/DDBJ databases">
        <title>Cultured bacterium strain Saccharothrix yanglingensis Hhs.015.</title>
        <authorList>
            <person name="Xia Y."/>
        </authorList>
    </citation>
    <scope>NUCLEOTIDE SEQUENCE [LARGE SCALE GENOMIC DNA]</scope>
    <source>
        <strain evidence="2 3">Hhs.015</strain>
    </source>
</reference>
<evidence type="ECO:0000313" key="3">
    <source>
        <dbReference type="Proteomes" id="UP001225605"/>
    </source>
</evidence>
<feature type="region of interest" description="Disordered" evidence="1">
    <location>
        <begin position="262"/>
        <end position="301"/>
    </location>
</feature>
<keyword evidence="3" id="KW-1185">Reference proteome</keyword>
<dbReference type="Proteomes" id="UP001225605">
    <property type="component" value="Unassembled WGS sequence"/>
</dbReference>
<proteinExistence type="predicted"/>
<protein>
    <submittedName>
        <fullName evidence="2">Uncharacterized protein</fullName>
    </submittedName>
</protein>
<gene>
    <name evidence="2" type="ORF">CKY47_33620</name>
</gene>
<evidence type="ECO:0000313" key="2">
    <source>
        <dbReference type="EMBL" id="MDQ2588800.1"/>
    </source>
</evidence>